<keyword evidence="5" id="KW-1003">Cell membrane</keyword>
<dbReference type="NCBIfam" id="NF003962">
    <property type="entry name" value="PRK05454.2-5"/>
    <property type="match status" value="1"/>
</dbReference>
<keyword evidence="6" id="KW-0997">Cell inner membrane</keyword>
<evidence type="ECO:0000256" key="13">
    <source>
        <dbReference type="SAM" id="Phobius"/>
    </source>
</evidence>
<comment type="caution">
    <text evidence="15">The sequence shown here is derived from an EMBL/GenBank/DDBJ whole genome shotgun (WGS) entry which is preliminary data.</text>
</comment>
<evidence type="ECO:0000256" key="5">
    <source>
        <dbReference type="ARBA" id="ARBA00022475"/>
    </source>
</evidence>
<dbReference type="SUPFAM" id="SSF53448">
    <property type="entry name" value="Nucleotide-diphospho-sugar transferases"/>
    <property type="match status" value="1"/>
</dbReference>
<dbReference type="EMBL" id="JAJISC010000002">
    <property type="protein sequence ID" value="MCS2608809.1"/>
    <property type="molecule type" value="Genomic_DNA"/>
</dbReference>
<proteinExistence type="inferred from homology"/>
<dbReference type="Pfam" id="PF13632">
    <property type="entry name" value="Glyco_trans_2_3"/>
    <property type="match status" value="1"/>
</dbReference>
<feature type="region of interest" description="Disordered" evidence="12">
    <location>
        <begin position="1"/>
        <end position="21"/>
    </location>
</feature>
<feature type="transmembrane region" description="Helical" evidence="13">
    <location>
        <begin position="444"/>
        <end position="469"/>
    </location>
</feature>
<dbReference type="InterPro" id="IPR050321">
    <property type="entry name" value="Glycosyltr_2/OpgH_subfam"/>
</dbReference>
<keyword evidence="9 13" id="KW-0812">Transmembrane</keyword>
<evidence type="ECO:0000256" key="9">
    <source>
        <dbReference type="ARBA" id="ARBA00022692"/>
    </source>
</evidence>
<keyword evidence="11 13" id="KW-0472">Membrane</keyword>
<reference evidence="15" key="1">
    <citation type="submission" date="2021-11" db="EMBL/GenBank/DDBJ databases">
        <title>Halomonas sp., isolated from a coastal aquaculture zone in Dongshan Bay.</title>
        <authorList>
            <person name="Lin W."/>
        </authorList>
    </citation>
    <scope>NUCLEOTIDE SEQUENCE</scope>
    <source>
        <strain evidence="15">Yzlin-01</strain>
    </source>
</reference>
<feature type="region of interest" description="Disordered" evidence="12">
    <location>
        <begin position="621"/>
        <end position="641"/>
    </location>
</feature>
<organism evidence="15 16">
    <name type="scientific">Halomonas dongshanensis</name>
    <dbReference type="NCBI Taxonomy" id="2890835"/>
    <lineage>
        <taxon>Bacteria</taxon>
        <taxon>Pseudomonadati</taxon>
        <taxon>Pseudomonadota</taxon>
        <taxon>Gammaproteobacteria</taxon>
        <taxon>Oceanospirillales</taxon>
        <taxon>Halomonadaceae</taxon>
        <taxon>Halomonas</taxon>
    </lineage>
</organism>
<dbReference type="InterPro" id="IPR001173">
    <property type="entry name" value="Glyco_trans_2-like"/>
</dbReference>
<evidence type="ECO:0000256" key="4">
    <source>
        <dbReference type="ARBA" id="ARBA00020585"/>
    </source>
</evidence>
<comment type="pathway">
    <text evidence="2">Glycan metabolism; osmoregulated periplasmic glucan (OPG) biosynthesis.</text>
</comment>
<feature type="transmembrane region" description="Helical" evidence="13">
    <location>
        <begin position="558"/>
        <end position="576"/>
    </location>
</feature>
<evidence type="ECO:0000256" key="7">
    <source>
        <dbReference type="ARBA" id="ARBA00022676"/>
    </source>
</evidence>
<feature type="transmembrane region" description="Helical" evidence="13">
    <location>
        <begin position="489"/>
        <end position="512"/>
    </location>
</feature>
<evidence type="ECO:0000256" key="1">
    <source>
        <dbReference type="ARBA" id="ARBA00004429"/>
    </source>
</evidence>
<keyword evidence="16" id="KW-1185">Reference proteome</keyword>
<feature type="compositionally biased region" description="Polar residues" evidence="12">
    <location>
        <begin position="12"/>
        <end position="21"/>
    </location>
</feature>
<dbReference type="PANTHER" id="PTHR43867">
    <property type="entry name" value="CELLULOSE SYNTHASE CATALYTIC SUBUNIT A [UDP-FORMING]"/>
    <property type="match status" value="1"/>
</dbReference>
<feature type="transmembrane region" description="Helical" evidence="13">
    <location>
        <begin position="62"/>
        <end position="95"/>
    </location>
</feature>
<accession>A0ABT2EDR3</accession>
<evidence type="ECO:0000256" key="10">
    <source>
        <dbReference type="ARBA" id="ARBA00022989"/>
    </source>
</evidence>
<evidence type="ECO:0000313" key="16">
    <source>
        <dbReference type="Proteomes" id="UP001165542"/>
    </source>
</evidence>
<gene>
    <name evidence="15" type="primary">mdoH</name>
    <name evidence="15" type="ORF">LLY24_05655</name>
</gene>
<feature type="domain" description="Glycosyltransferase 2-like" evidence="14">
    <location>
        <begin position="223"/>
        <end position="424"/>
    </location>
</feature>
<dbReference type="GO" id="GO:0016757">
    <property type="term" value="F:glycosyltransferase activity"/>
    <property type="evidence" value="ECO:0007669"/>
    <property type="project" value="UniProtKB-KW"/>
</dbReference>
<keyword evidence="10 13" id="KW-1133">Transmembrane helix</keyword>
<keyword evidence="8 15" id="KW-0808">Transferase</keyword>
<evidence type="ECO:0000256" key="8">
    <source>
        <dbReference type="ARBA" id="ARBA00022679"/>
    </source>
</evidence>
<feature type="transmembrane region" description="Helical" evidence="13">
    <location>
        <begin position="414"/>
        <end position="432"/>
    </location>
</feature>
<sequence>MTIKPSAKPGTTYGTQAMNEPTQQAPDIPGLALRRWTLGVLVALSSLAGGLAMYRVAADFPLAALIPLLSLFTISFTWIVLAFWSGVFGFVISALRLDPLTLKRVPGFLDEPLTQRTALIMPVYAEPPVPTLSGLEATCRSLLEAASRQGIDDLSDHVEAFILSDTQNPDQAHEEAVHVAALQQRLAGQMTVHYRRREANVGRKAGNIADFCRQWGQNYDTMVVLDADSLMSGEVLLRMMRRMQRELDVGLIQTVPMPVGQRTLFGRFQQYASALYSPMLAAGQSFWQGETANYWGHNAIIRVRAFMACAGLPSLPGKPPLGGEILSHDFVEAALLRRGGWRVLLDTTLTEAHTEAPHCHSFEAMPSNFLDFAKRDRRWLQGNLQHLRLLAASGFHPLSRLHFLLGAMGYLSSLVWLGLLICTSILVGYTEIEEPTVSPLPQPLSLGLFSLTIGLLFAPKLLGWILAFWQNPEAFGGRLRLTLSTIGEVLFAALCAPLTMAWHSLFIITVLLGRSIEWNTQPRGERSLPWREVWLHTSWLSLCGMAWGAALALLSPTAFVWLTPAWLGLILAAPIVKYSSSPSRGDYATDRLGLLVTPALSHAPALLTHYQALLDKNAHVSDSGIAPNDPPPPRQDDMPAQALKGFKREELAHYRTTAGTFTRAAP</sequence>
<keyword evidence="7 15" id="KW-0328">Glycosyltransferase</keyword>
<dbReference type="Proteomes" id="UP001165542">
    <property type="component" value="Unassembled WGS sequence"/>
</dbReference>
<dbReference type="InterPro" id="IPR029044">
    <property type="entry name" value="Nucleotide-diphossugar_trans"/>
</dbReference>
<evidence type="ECO:0000256" key="2">
    <source>
        <dbReference type="ARBA" id="ARBA00005001"/>
    </source>
</evidence>
<evidence type="ECO:0000256" key="3">
    <source>
        <dbReference type="ARBA" id="ARBA00009337"/>
    </source>
</evidence>
<feature type="transmembrane region" description="Helical" evidence="13">
    <location>
        <begin position="36"/>
        <end position="56"/>
    </location>
</feature>
<evidence type="ECO:0000313" key="15">
    <source>
        <dbReference type="EMBL" id="MCS2608809.1"/>
    </source>
</evidence>
<evidence type="ECO:0000259" key="14">
    <source>
        <dbReference type="Pfam" id="PF13632"/>
    </source>
</evidence>
<name>A0ABT2EDR3_9GAMM</name>
<dbReference type="PANTHER" id="PTHR43867:SF5">
    <property type="entry name" value="GLUCANS BIOSYNTHESIS GLUCOSYLTRANSFERASE H"/>
    <property type="match status" value="1"/>
</dbReference>
<dbReference type="NCBIfam" id="NF003958">
    <property type="entry name" value="PRK05454.2-1"/>
    <property type="match status" value="1"/>
</dbReference>
<evidence type="ECO:0000256" key="6">
    <source>
        <dbReference type="ARBA" id="ARBA00022519"/>
    </source>
</evidence>
<comment type="similarity">
    <text evidence="3">Belongs to the glycosyltransferase 2 family. OpgH subfamily.</text>
</comment>
<comment type="subcellular location">
    <subcellularLocation>
        <location evidence="1">Cell inner membrane</location>
        <topology evidence="1">Multi-pass membrane protein</topology>
    </subcellularLocation>
</comment>
<protein>
    <recommendedName>
        <fullName evidence="4">Glucans biosynthesis glucosyltransferase H</fullName>
    </recommendedName>
</protein>
<evidence type="ECO:0000256" key="11">
    <source>
        <dbReference type="ARBA" id="ARBA00023136"/>
    </source>
</evidence>
<evidence type="ECO:0000256" key="12">
    <source>
        <dbReference type="SAM" id="MobiDB-lite"/>
    </source>
</evidence>
<dbReference type="Gene3D" id="3.90.550.10">
    <property type="entry name" value="Spore Coat Polysaccharide Biosynthesis Protein SpsA, Chain A"/>
    <property type="match status" value="1"/>
</dbReference>